<keyword evidence="3" id="KW-1185">Reference proteome</keyword>
<dbReference type="Proteomes" id="UP000748531">
    <property type="component" value="Unassembled WGS sequence"/>
</dbReference>
<dbReference type="EMBL" id="LUCH01013774">
    <property type="protein sequence ID" value="KAF5395398.1"/>
    <property type="molecule type" value="Genomic_DNA"/>
</dbReference>
<evidence type="ECO:0000313" key="3">
    <source>
        <dbReference type="Proteomes" id="UP000748531"/>
    </source>
</evidence>
<dbReference type="AlphaFoldDB" id="A0A8J4T060"/>
<comment type="caution">
    <text evidence="2">The sequence shown here is derived from an EMBL/GenBank/DDBJ whole genome shotgun (WGS) entry which is preliminary data.</text>
</comment>
<accession>A0A8J4T060</accession>
<feature type="region of interest" description="Disordered" evidence="1">
    <location>
        <begin position="81"/>
        <end position="129"/>
    </location>
</feature>
<gene>
    <name evidence="2" type="ORF">PHET_12109</name>
</gene>
<name>A0A8J4T060_9TREM</name>
<evidence type="ECO:0000313" key="2">
    <source>
        <dbReference type="EMBL" id="KAF5395398.1"/>
    </source>
</evidence>
<organism evidence="2 3">
    <name type="scientific">Paragonimus heterotremus</name>
    <dbReference type="NCBI Taxonomy" id="100268"/>
    <lineage>
        <taxon>Eukaryota</taxon>
        <taxon>Metazoa</taxon>
        <taxon>Spiralia</taxon>
        <taxon>Lophotrochozoa</taxon>
        <taxon>Platyhelminthes</taxon>
        <taxon>Trematoda</taxon>
        <taxon>Digenea</taxon>
        <taxon>Plagiorchiida</taxon>
        <taxon>Troglotremata</taxon>
        <taxon>Troglotrematidae</taxon>
        <taxon>Paragonimus</taxon>
    </lineage>
</organism>
<dbReference type="OrthoDB" id="6311467at2759"/>
<proteinExistence type="predicted"/>
<reference evidence="2" key="1">
    <citation type="submission" date="2019-05" db="EMBL/GenBank/DDBJ databases">
        <title>Annotation for the trematode Paragonimus heterotremus.</title>
        <authorList>
            <person name="Choi Y.-J."/>
        </authorList>
    </citation>
    <scope>NUCLEOTIDE SEQUENCE</scope>
    <source>
        <strain evidence="2">LC</strain>
    </source>
</reference>
<sequence length="159" mass="17990">MYSVIEFEEGSVATAYRSWFTSEDKVRWPRMGSKQIIRLLSERLPAPPSSKEYAVKVLRKTDDMRTAMRFESILQELSELPSSDATNEMKDQDKRVTKRVFRPEFTSDDMSTPKKKTFPVDIDYSPPPPSLTCMATTSISTSPQTNVAFSATALSHPAQ</sequence>
<protein>
    <submittedName>
        <fullName evidence="2">Uncharacterized protein</fullName>
    </submittedName>
</protein>
<evidence type="ECO:0000256" key="1">
    <source>
        <dbReference type="SAM" id="MobiDB-lite"/>
    </source>
</evidence>